<dbReference type="Gramene" id="ONIVA02G38720.2">
    <property type="protein sequence ID" value="ONIVA02G38720.2"/>
    <property type="gene ID" value="ONIVA02G38720"/>
</dbReference>
<evidence type="ECO:0000313" key="2">
    <source>
        <dbReference type="EnsemblPlants" id="ONIVA02G38720.2"/>
    </source>
</evidence>
<feature type="compositionally biased region" description="Basic residues" evidence="1">
    <location>
        <begin position="165"/>
        <end position="179"/>
    </location>
</feature>
<dbReference type="EnsemblPlants" id="ONIVA02G38720.2">
    <property type="protein sequence ID" value="ONIVA02G38720.2"/>
    <property type="gene ID" value="ONIVA02G38720"/>
</dbReference>
<proteinExistence type="predicted"/>
<keyword evidence="3" id="KW-1185">Reference proteome</keyword>
<sequence>KYLASARALEPSPGPNPRRPKTLFRYFPTHPSPPRGIITFFFSFSKRPSNPSPLPSPSQFDAAAVAIRIAPPSSPPPPPHPHGRLRRIRQCLRWRRRRRVRVLLLLPARHPEERVRHRRARRLPEARHEVAPGPVRERPRRGQSAVPADPRGVLRSVRQGEASHVRRRAVRSPRRRRPGFLRFHAGDAGDDG</sequence>
<reference evidence="2" key="1">
    <citation type="submission" date="2015-04" db="UniProtKB">
        <authorList>
            <consortium name="EnsemblPlants"/>
        </authorList>
    </citation>
    <scope>IDENTIFICATION</scope>
    <source>
        <strain evidence="2">SL10</strain>
    </source>
</reference>
<evidence type="ECO:0000256" key="1">
    <source>
        <dbReference type="SAM" id="MobiDB-lite"/>
    </source>
</evidence>
<dbReference type="HOGENOM" id="CLU_1418517_0_0_1"/>
<reference evidence="2" key="2">
    <citation type="submission" date="2018-04" db="EMBL/GenBank/DDBJ databases">
        <title>OnivRS2 (Oryza nivara Reference Sequence Version 2).</title>
        <authorList>
            <person name="Zhang J."/>
            <person name="Kudrna D."/>
            <person name="Lee S."/>
            <person name="Talag J."/>
            <person name="Rajasekar S."/>
            <person name="Welchert J."/>
            <person name="Hsing Y.-I."/>
            <person name="Wing R.A."/>
        </authorList>
    </citation>
    <scope>NUCLEOTIDE SEQUENCE [LARGE SCALE GENOMIC DNA]</scope>
    <source>
        <strain evidence="2">SL10</strain>
    </source>
</reference>
<name>A0A0E0GEC5_ORYNI</name>
<evidence type="ECO:0000313" key="3">
    <source>
        <dbReference type="Proteomes" id="UP000006591"/>
    </source>
</evidence>
<feature type="region of interest" description="Disordered" evidence="1">
    <location>
        <begin position="113"/>
        <end position="192"/>
    </location>
</feature>
<feature type="region of interest" description="Disordered" evidence="1">
    <location>
        <begin position="1"/>
        <end position="20"/>
    </location>
</feature>
<dbReference type="AlphaFoldDB" id="A0A0E0GEC5"/>
<organism evidence="2">
    <name type="scientific">Oryza nivara</name>
    <name type="common">Indian wild rice</name>
    <name type="synonym">Oryza sativa f. spontanea</name>
    <dbReference type="NCBI Taxonomy" id="4536"/>
    <lineage>
        <taxon>Eukaryota</taxon>
        <taxon>Viridiplantae</taxon>
        <taxon>Streptophyta</taxon>
        <taxon>Embryophyta</taxon>
        <taxon>Tracheophyta</taxon>
        <taxon>Spermatophyta</taxon>
        <taxon>Magnoliopsida</taxon>
        <taxon>Liliopsida</taxon>
        <taxon>Poales</taxon>
        <taxon>Poaceae</taxon>
        <taxon>BOP clade</taxon>
        <taxon>Oryzoideae</taxon>
        <taxon>Oryzeae</taxon>
        <taxon>Oryzinae</taxon>
        <taxon>Oryza</taxon>
    </lineage>
</organism>
<accession>A0A0E0GEC5</accession>
<protein>
    <submittedName>
        <fullName evidence="2">Uncharacterized protein</fullName>
    </submittedName>
</protein>
<dbReference type="Proteomes" id="UP000006591">
    <property type="component" value="Chromosome 2"/>
</dbReference>